<name>A0A0B0P7L4_GOSAR</name>
<evidence type="ECO:0000313" key="2">
    <source>
        <dbReference type="EMBL" id="KHG19321.1"/>
    </source>
</evidence>
<dbReference type="EMBL" id="KN407319">
    <property type="protein sequence ID" value="KHG17000.1"/>
    <property type="molecule type" value="Genomic_DNA"/>
</dbReference>
<evidence type="ECO:0000313" key="1">
    <source>
        <dbReference type="EMBL" id="KHG17000.1"/>
    </source>
</evidence>
<keyword evidence="3" id="KW-1185">Reference proteome</keyword>
<sequence length="56" mass="6340">MLPQISYHIVARGPAHTSCQSRRSYAVLLTQAVKYLQHMPVYSATGRTYKTSTRIT</sequence>
<accession>A0A0B0P7L4</accession>
<reference evidence="2" key="1">
    <citation type="submission" date="2014-09" db="EMBL/GenBank/DDBJ databases">
        <title>G. arboreum L. cv. AKA8401 A2 genome assembly version 1.0.</title>
        <authorList>
            <person name="Mudge J."/>
            <person name="Ramaraj T."/>
            <person name="Lindquist I.E."/>
            <person name="Bharti A.K."/>
            <person name="Sundararajan A."/>
            <person name="Cameron C.T."/>
            <person name="Woodward J.E."/>
            <person name="May G.D."/>
            <person name="Brubaker C."/>
            <person name="Broadhvest J."/>
            <person name="Wilkins T.A."/>
        </authorList>
    </citation>
    <scope>NUCLEOTIDE SEQUENCE</scope>
</reference>
<reference evidence="3" key="2">
    <citation type="submission" date="2014-09" db="EMBL/GenBank/DDBJ databases">
        <authorList>
            <person name="Mudge J."/>
            <person name="Ramaraj T."/>
            <person name="Lindquist I.E."/>
            <person name="Bharti A.K."/>
            <person name="Sundararajan A."/>
            <person name="Cameron C.T."/>
            <person name="Woodward J.E."/>
            <person name="May G.D."/>
            <person name="Brubaker C."/>
            <person name="Broadhvest J."/>
            <person name="Wilkins T.A."/>
        </authorList>
    </citation>
    <scope>NUCLEOTIDE SEQUENCE</scope>
    <source>
        <strain evidence="3">cv. AKA8401</strain>
    </source>
</reference>
<gene>
    <name evidence="1" type="ORF">F383_23718</name>
    <name evidence="2" type="ORF">F383_26219</name>
</gene>
<evidence type="ECO:0000313" key="3">
    <source>
        <dbReference type="Proteomes" id="UP000032142"/>
    </source>
</evidence>
<proteinExistence type="predicted"/>
<organism evidence="2 3">
    <name type="scientific">Gossypium arboreum</name>
    <name type="common">Tree cotton</name>
    <name type="synonym">Gossypium nanking</name>
    <dbReference type="NCBI Taxonomy" id="29729"/>
    <lineage>
        <taxon>Eukaryota</taxon>
        <taxon>Viridiplantae</taxon>
        <taxon>Streptophyta</taxon>
        <taxon>Embryophyta</taxon>
        <taxon>Tracheophyta</taxon>
        <taxon>Spermatophyta</taxon>
        <taxon>Magnoliopsida</taxon>
        <taxon>eudicotyledons</taxon>
        <taxon>Gunneridae</taxon>
        <taxon>Pentapetalae</taxon>
        <taxon>rosids</taxon>
        <taxon>malvids</taxon>
        <taxon>Malvales</taxon>
        <taxon>Malvaceae</taxon>
        <taxon>Malvoideae</taxon>
        <taxon>Gossypium</taxon>
    </lineage>
</organism>
<dbReference type="EMBL" id="KN412737">
    <property type="protein sequence ID" value="KHG19321.1"/>
    <property type="molecule type" value="Genomic_DNA"/>
</dbReference>
<dbReference type="Proteomes" id="UP000032142">
    <property type="component" value="Unassembled WGS sequence"/>
</dbReference>
<protein>
    <submittedName>
        <fullName evidence="2">Uncharacterized protein</fullName>
    </submittedName>
</protein>
<dbReference type="AlphaFoldDB" id="A0A0B0P7L4"/>